<feature type="domain" description="Helix-turn-helix" evidence="1">
    <location>
        <begin position="158"/>
        <end position="198"/>
    </location>
</feature>
<name>A0A4Y8IMP3_9BACI</name>
<dbReference type="OrthoDB" id="2826842at2"/>
<gene>
    <name evidence="2" type="ORF">E3U55_09170</name>
</gene>
<protein>
    <submittedName>
        <fullName evidence="2">DNA-binding protein</fullName>
    </submittedName>
</protein>
<evidence type="ECO:0000313" key="3">
    <source>
        <dbReference type="Proteomes" id="UP000297975"/>
    </source>
</evidence>
<sequence>MDSLLSSNSFEYLLETIIKNEISASLNNLYKDKEYCTKKYLTIKEVSSLTGIGSSVLRQLTFSRAMPHRKVKSRIILDENEIKETIDNYKKFGWTDPDNNWDVNSVQSEIDNFHKTKGEPTMIDEIIRKIIREELTIFSNEIKNFTKKDKERYYGRTVLTIKEAANHFRTSPSTIYSLIKEDGMPHFKIHTRHFIVLEEAEAYLWRETAKSYAEEGNIYWQRILQRLDWEEKERNTAYEKALKRLEESTY</sequence>
<keyword evidence="3" id="KW-1185">Reference proteome</keyword>
<dbReference type="GO" id="GO:0003677">
    <property type="term" value="F:DNA binding"/>
    <property type="evidence" value="ECO:0007669"/>
    <property type="project" value="UniProtKB-KW"/>
</dbReference>
<accession>A0A4Y8IMP3</accession>
<evidence type="ECO:0000259" key="1">
    <source>
        <dbReference type="Pfam" id="PF12728"/>
    </source>
</evidence>
<proteinExistence type="predicted"/>
<reference evidence="2 3" key="1">
    <citation type="submission" date="2019-03" db="EMBL/GenBank/DDBJ databases">
        <authorList>
            <person name="He R.-H."/>
        </authorList>
    </citation>
    <scope>NUCLEOTIDE SEQUENCE [LARGE SCALE GENOMIC DNA]</scope>
    <source>
        <strain evidence="3">SH 714</strain>
    </source>
</reference>
<comment type="caution">
    <text evidence="2">The sequence shown here is derived from an EMBL/GenBank/DDBJ whole genome shotgun (WGS) entry which is preliminary data.</text>
</comment>
<dbReference type="AlphaFoldDB" id="A0A4Y8IMP3"/>
<organism evidence="2 3">
    <name type="scientific">Filobacillus milosensis</name>
    <dbReference type="NCBI Taxonomy" id="94137"/>
    <lineage>
        <taxon>Bacteria</taxon>
        <taxon>Bacillati</taxon>
        <taxon>Bacillota</taxon>
        <taxon>Bacilli</taxon>
        <taxon>Bacillales</taxon>
        <taxon>Bacillaceae</taxon>
        <taxon>Filobacillus</taxon>
    </lineage>
</organism>
<dbReference type="Proteomes" id="UP000297975">
    <property type="component" value="Unassembled WGS sequence"/>
</dbReference>
<dbReference type="RefSeq" id="WP_134340135.1">
    <property type="nucleotide sequence ID" value="NZ_SOPW01000008.1"/>
</dbReference>
<keyword evidence="2" id="KW-0238">DNA-binding</keyword>
<dbReference type="Pfam" id="PF12728">
    <property type="entry name" value="HTH_17"/>
    <property type="match status" value="1"/>
</dbReference>
<dbReference type="InterPro" id="IPR041657">
    <property type="entry name" value="HTH_17"/>
</dbReference>
<dbReference type="EMBL" id="SOPW01000008">
    <property type="protein sequence ID" value="TFB21471.1"/>
    <property type="molecule type" value="Genomic_DNA"/>
</dbReference>
<evidence type="ECO:0000313" key="2">
    <source>
        <dbReference type="EMBL" id="TFB21471.1"/>
    </source>
</evidence>